<dbReference type="GO" id="GO:0003700">
    <property type="term" value="F:DNA-binding transcription factor activity"/>
    <property type="evidence" value="ECO:0007669"/>
    <property type="project" value="InterPro"/>
</dbReference>
<dbReference type="AlphaFoldDB" id="A0A7X2L013"/>
<reference evidence="5 6" key="1">
    <citation type="submission" date="2019-11" db="EMBL/GenBank/DDBJ databases">
        <title>Paenibacillus monticola sp. nov., a novel PGPR strain isolated from mountain sample in China.</title>
        <authorList>
            <person name="Zhao Q."/>
            <person name="Li H.-P."/>
            <person name="Zhang J.-L."/>
        </authorList>
    </citation>
    <scope>NUCLEOTIDE SEQUENCE [LARGE SCALE GENOMIC DNA]</scope>
    <source>
        <strain evidence="5 6">LC-T2</strain>
    </source>
</reference>
<dbReference type="PANTHER" id="PTHR43436:SF1">
    <property type="entry name" value="TRANSCRIPTIONAL REGULATORY PROTEIN"/>
    <property type="match status" value="1"/>
</dbReference>
<dbReference type="EMBL" id="WJXB01000001">
    <property type="protein sequence ID" value="MRN51623.1"/>
    <property type="molecule type" value="Genomic_DNA"/>
</dbReference>
<protein>
    <submittedName>
        <fullName evidence="5">Helix-turn-helix domain-containing protein</fullName>
    </submittedName>
</protein>
<dbReference type="InterPro" id="IPR018062">
    <property type="entry name" value="HTH_AraC-typ_CS"/>
</dbReference>
<evidence type="ECO:0000313" key="5">
    <source>
        <dbReference type="EMBL" id="MRN51623.1"/>
    </source>
</evidence>
<gene>
    <name evidence="5" type="ORF">GJB61_01185</name>
</gene>
<evidence type="ECO:0000256" key="3">
    <source>
        <dbReference type="ARBA" id="ARBA00023163"/>
    </source>
</evidence>
<dbReference type="PROSITE" id="PS01124">
    <property type="entry name" value="HTH_ARAC_FAMILY_2"/>
    <property type="match status" value="1"/>
</dbReference>
<dbReference type="Gene3D" id="1.10.10.60">
    <property type="entry name" value="Homeodomain-like"/>
    <property type="match status" value="1"/>
</dbReference>
<accession>A0A7X2L013</accession>
<sequence>MLEQQFDFRTSSGENNPIHAMELNRILGMTEKIMHTEGRMQTIIPFFSVARYSHQIPMIPGVLTPSFCLILQGTKKLHLGQDIIHYHAGDYLVSVIDLPASAQIIGANKQSPYIGLRIDFTTKEIASVVMEAGINVKPKDKKLNTGAYVGKSDADLLELFIRLLKLIDKPQEAHFLSSLIKREMIFHLLMGEYGHFFLQQVFIDQQGDGIGKAIEWIKQNYSRPFTVEDLAKLTNMSVSALHHKFKAVTTMGPLQYQKQLRLQEARRLMLSGSLNVTTAALEVGYENSSQFSREYRRLFGQSPFKDIKALQKNVAVETLENS</sequence>
<dbReference type="InterPro" id="IPR009594">
    <property type="entry name" value="Tscrpt_reg_HTH_AraC_N"/>
</dbReference>
<dbReference type="SUPFAM" id="SSF46689">
    <property type="entry name" value="Homeodomain-like"/>
    <property type="match status" value="2"/>
</dbReference>
<keyword evidence="2" id="KW-0238">DNA-binding</keyword>
<feature type="domain" description="HTH araC/xylS-type" evidence="4">
    <location>
        <begin position="211"/>
        <end position="309"/>
    </location>
</feature>
<dbReference type="PANTHER" id="PTHR43436">
    <property type="entry name" value="ARAC-FAMILY TRANSCRIPTIONAL REGULATOR"/>
    <property type="match status" value="1"/>
</dbReference>
<dbReference type="SMART" id="SM00342">
    <property type="entry name" value="HTH_ARAC"/>
    <property type="match status" value="1"/>
</dbReference>
<proteinExistence type="predicted"/>
<keyword evidence="6" id="KW-1185">Reference proteome</keyword>
<dbReference type="Proteomes" id="UP000463051">
    <property type="component" value="Unassembled WGS sequence"/>
</dbReference>
<dbReference type="Pfam" id="PF06719">
    <property type="entry name" value="AraC_N"/>
    <property type="match status" value="1"/>
</dbReference>
<evidence type="ECO:0000313" key="6">
    <source>
        <dbReference type="Proteomes" id="UP000463051"/>
    </source>
</evidence>
<dbReference type="Pfam" id="PF12833">
    <property type="entry name" value="HTH_18"/>
    <property type="match status" value="1"/>
</dbReference>
<evidence type="ECO:0000256" key="2">
    <source>
        <dbReference type="ARBA" id="ARBA00023125"/>
    </source>
</evidence>
<evidence type="ECO:0000259" key="4">
    <source>
        <dbReference type="PROSITE" id="PS01124"/>
    </source>
</evidence>
<dbReference type="GO" id="GO:0043565">
    <property type="term" value="F:sequence-specific DNA binding"/>
    <property type="evidence" value="ECO:0007669"/>
    <property type="project" value="InterPro"/>
</dbReference>
<dbReference type="InterPro" id="IPR009057">
    <property type="entry name" value="Homeodomain-like_sf"/>
</dbReference>
<dbReference type="InterPro" id="IPR018060">
    <property type="entry name" value="HTH_AraC"/>
</dbReference>
<evidence type="ECO:0000256" key="1">
    <source>
        <dbReference type="ARBA" id="ARBA00023015"/>
    </source>
</evidence>
<keyword evidence="1" id="KW-0805">Transcription regulation</keyword>
<organism evidence="5 6">
    <name type="scientific">Paenibacillus monticola</name>
    <dbReference type="NCBI Taxonomy" id="2666075"/>
    <lineage>
        <taxon>Bacteria</taxon>
        <taxon>Bacillati</taxon>
        <taxon>Bacillota</taxon>
        <taxon>Bacilli</taxon>
        <taxon>Bacillales</taxon>
        <taxon>Paenibacillaceae</taxon>
        <taxon>Paenibacillus</taxon>
    </lineage>
</organism>
<name>A0A7X2L013_9BACL</name>
<dbReference type="RefSeq" id="WP_154116335.1">
    <property type="nucleotide sequence ID" value="NZ_WJXB01000001.1"/>
</dbReference>
<keyword evidence="3" id="KW-0804">Transcription</keyword>
<comment type="caution">
    <text evidence="5">The sequence shown here is derived from an EMBL/GenBank/DDBJ whole genome shotgun (WGS) entry which is preliminary data.</text>
</comment>
<dbReference type="PROSITE" id="PS00041">
    <property type="entry name" value="HTH_ARAC_FAMILY_1"/>
    <property type="match status" value="1"/>
</dbReference>